<dbReference type="InterPro" id="IPR001584">
    <property type="entry name" value="Integrase_cat-core"/>
</dbReference>
<dbReference type="PROSITE" id="PS50994">
    <property type="entry name" value="INTEGRASE"/>
    <property type="match status" value="1"/>
</dbReference>
<reference evidence="2 3" key="1">
    <citation type="submission" date="2016-03" db="EMBL/GenBank/DDBJ databases">
        <title>Cyphomyrmex costatus WGS genome.</title>
        <authorList>
            <person name="Nygaard S."/>
            <person name="Hu H."/>
            <person name="Boomsma J."/>
            <person name="Zhang G."/>
        </authorList>
    </citation>
    <scope>NUCLEOTIDE SEQUENCE [LARGE SCALE GENOMIC DNA]</scope>
    <source>
        <strain evidence="2">MS0001</strain>
        <tissue evidence="2">Whole body</tissue>
    </source>
</reference>
<feature type="non-terminal residue" evidence="2">
    <location>
        <position position="1"/>
    </location>
</feature>
<dbReference type="SUPFAM" id="SSF53098">
    <property type="entry name" value="Ribonuclease H-like"/>
    <property type="match status" value="1"/>
</dbReference>
<dbReference type="EMBL" id="KQ978460">
    <property type="protein sequence ID" value="KYM93809.1"/>
    <property type="molecule type" value="Genomic_DNA"/>
</dbReference>
<dbReference type="InterPro" id="IPR041588">
    <property type="entry name" value="Integrase_H2C2"/>
</dbReference>
<evidence type="ECO:0000313" key="3">
    <source>
        <dbReference type="Proteomes" id="UP000078542"/>
    </source>
</evidence>
<dbReference type="GO" id="GO:0003676">
    <property type="term" value="F:nucleic acid binding"/>
    <property type="evidence" value="ECO:0007669"/>
    <property type="project" value="InterPro"/>
</dbReference>
<accession>A0A151I6W3</accession>
<gene>
    <name evidence="2" type="ORF">ALC62_15588</name>
</gene>
<evidence type="ECO:0000313" key="2">
    <source>
        <dbReference type="EMBL" id="KYM93809.1"/>
    </source>
</evidence>
<evidence type="ECO:0000259" key="1">
    <source>
        <dbReference type="PROSITE" id="PS50994"/>
    </source>
</evidence>
<keyword evidence="3" id="KW-1185">Reference proteome</keyword>
<dbReference type="InterPro" id="IPR040676">
    <property type="entry name" value="DUF5641"/>
</dbReference>
<dbReference type="Gene3D" id="1.10.340.70">
    <property type="match status" value="1"/>
</dbReference>
<proteinExistence type="predicted"/>
<dbReference type="GO" id="GO:0015074">
    <property type="term" value="P:DNA integration"/>
    <property type="evidence" value="ECO:0007669"/>
    <property type="project" value="InterPro"/>
</dbReference>
<organism evidence="2 3">
    <name type="scientific">Cyphomyrmex costatus</name>
    <dbReference type="NCBI Taxonomy" id="456900"/>
    <lineage>
        <taxon>Eukaryota</taxon>
        <taxon>Metazoa</taxon>
        <taxon>Ecdysozoa</taxon>
        <taxon>Arthropoda</taxon>
        <taxon>Hexapoda</taxon>
        <taxon>Insecta</taxon>
        <taxon>Pterygota</taxon>
        <taxon>Neoptera</taxon>
        <taxon>Endopterygota</taxon>
        <taxon>Hymenoptera</taxon>
        <taxon>Apocrita</taxon>
        <taxon>Aculeata</taxon>
        <taxon>Formicoidea</taxon>
        <taxon>Formicidae</taxon>
        <taxon>Myrmicinae</taxon>
        <taxon>Cyphomyrmex</taxon>
    </lineage>
</organism>
<dbReference type="InterPro" id="IPR012337">
    <property type="entry name" value="RNaseH-like_sf"/>
</dbReference>
<dbReference type="Pfam" id="PF18701">
    <property type="entry name" value="DUF5641"/>
    <property type="match status" value="1"/>
</dbReference>
<dbReference type="Proteomes" id="UP000078542">
    <property type="component" value="Unassembled WGS sequence"/>
</dbReference>
<dbReference type="Gene3D" id="3.30.420.10">
    <property type="entry name" value="Ribonuclease H-like superfamily/Ribonuclease H"/>
    <property type="match status" value="1"/>
</dbReference>
<dbReference type="InterPro" id="IPR036397">
    <property type="entry name" value="RNaseH_sf"/>
</dbReference>
<sequence>KHPFILPKHSVLTTLVIADAHAKTLHGGTQITLAYIRQHYWILGGRNPVRAFILKCIVCARHRQNRAQQLMGQLPISRVTPSRPFLHTGVDYAGPIMLKTWRGRAAKIYKGYLAIFVCFSTSAVHIEIVTDYSTEAFISAYKRFTARRGICATLNSDCGTNFVGADRELRQRFNTASKELQELASILANQGTEWRFIPPAAPHFGGKWEAAVKSTKHHLRRVIGDSTLTYEELSTLVAQIEAVLNSRPLCPLSEDADDYSALTPGHFILGDAPTVIPEPNLIDEPSSRLNRWQLIQQKVERFWKRWRTECLQRYQAISKWHHPSTQIKEGSLVLISDERYPPAKWPLARVIKLHPGDDGLTRVVTVRTATTTFKRPITKICILPTN</sequence>
<dbReference type="STRING" id="456900.A0A151I6W3"/>
<dbReference type="Pfam" id="PF17921">
    <property type="entry name" value="Integrase_H2C2"/>
    <property type="match status" value="1"/>
</dbReference>
<name>A0A151I6W3_9HYME</name>
<protein>
    <recommendedName>
        <fullName evidence="1">Integrase catalytic domain-containing protein</fullName>
    </recommendedName>
</protein>
<feature type="domain" description="Integrase catalytic" evidence="1">
    <location>
        <begin position="80"/>
        <end position="272"/>
    </location>
</feature>
<dbReference type="PANTHER" id="PTHR47331">
    <property type="entry name" value="PHD-TYPE DOMAIN-CONTAINING PROTEIN"/>
    <property type="match status" value="1"/>
</dbReference>
<dbReference type="AlphaFoldDB" id="A0A151I6W3"/>